<comment type="caution">
    <text evidence="1">The sequence shown here is derived from an EMBL/GenBank/DDBJ whole genome shotgun (WGS) entry which is preliminary data.</text>
</comment>
<dbReference type="AlphaFoldDB" id="A0A8K1GY25"/>
<dbReference type="Proteomes" id="UP000796761">
    <property type="component" value="Unassembled WGS sequence"/>
</dbReference>
<evidence type="ECO:0000313" key="2">
    <source>
        <dbReference type="Proteomes" id="UP000796761"/>
    </source>
</evidence>
<protein>
    <submittedName>
        <fullName evidence="1">Uncharacterized protein</fullName>
    </submittedName>
</protein>
<organism evidence="1 2">
    <name type="scientific">Zosterops borbonicus</name>
    <dbReference type="NCBI Taxonomy" id="364589"/>
    <lineage>
        <taxon>Eukaryota</taxon>
        <taxon>Metazoa</taxon>
        <taxon>Chordata</taxon>
        <taxon>Craniata</taxon>
        <taxon>Vertebrata</taxon>
        <taxon>Euteleostomi</taxon>
        <taxon>Archelosauria</taxon>
        <taxon>Archosauria</taxon>
        <taxon>Dinosauria</taxon>
        <taxon>Saurischia</taxon>
        <taxon>Theropoda</taxon>
        <taxon>Coelurosauria</taxon>
        <taxon>Aves</taxon>
        <taxon>Neognathae</taxon>
        <taxon>Neoaves</taxon>
        <taxon>Telluraves</taxon>
        <taxon>Australaves</taxon>
        <taxon>Passeriformes</taxon>
        <taxon>Sylvioidea</taxon>
        <taxon>Zosteropidae</taxon>
        <taxon>Zosterops</taxon>
    </lineage>
</organism>
<name>A0A8K1GY25_9PASS</name>
<accession>A0A8K1GY25</accession>
<keyword evidence="2" id="KW-1185">Reference proteome</keyword>
<dbReference type="EMBL" id="SWJQ01000026">
    <property type="protein sequence ID" value="TRZ25375.1"/>
    <property type="molecule type" value="Genomic_DNA"/>
</dbReference>
<reference evidence="1" key="1">
    <citation type="submission" date="2019-04" db="EMBL/GenBank/DDBJ databases">
        <title>Genome assembly of Zosterops borbonicus 15179.</title>
        <authorList>
            <person name="Leroy T."/>
            <person name="Anselmetti Y."/>
            <person name="Tilak M.-K."/>
            <person name="Nabholz B."/>
        </authorList>
    </citation>
    <scope>NUCLEOTIDE SEQUENCE</scope>
    <source>
        <strain evidence="1">HGM_15179</strain>
        <tissue evidence="1">Muscle</tissue>
    </source>
</reference>
<evidence type="ECO:0000313" key="1">
    <source>
        <dbReference type="EMBL" id="TRZ25375.1"/>
    </source>
</evidence>
<sequence length="215" mass="25167">MAFNISGKFKIRITEFSELEETHEDRQVGSFLILAHTAGKFKIRITEFSELEETHEDRQVGSFLILAHTAGNWLTQYYNNKNWQAAQHRCTLVGIQEILSENGTFFYAYPTTYPVRGNIKEIVYDQTEFTAEDLVLTFDRQNKFVLQLENRLCLEGNIVPRADKGHEMDETKADQFWGTPEIHQREEQQVTVESWPPVLKMGDRRPRTDRLLRLL</sequence>
<proteinExistence type="predicted"/>
<gene>
    <name evidence="1" type="ORF">HGM15179_001693</name>
</gene>